<feature type="domain" description="Protein kinase" evidence="3">
    <location>
        <begin position="359"/>
        <end position="645"/>
    </location>
</feature>
<evidence type="ECO:0000313" key="4">
    <source>
        <dbReference type="EMBL" id="KAK8883310.1"/>
    </source>
</evidence>
<organism evidence="4 5">
    <name type="scientific">Tritrichomonas musculus</name>
    <dbReference type="NCBI Taxonomy" id="1915356"/>
    <lineage>
        <taxon>Eukaryota</taxon>
        <taxon>Metamonada</taxon>
        <taxon>Parabasalia</taxon>
        <taxon>Tritrichomonadida</taxon>
        <taxon>Tritrichomonadidae</taxon>
        <taxon>Tritrichomonas</taxon>
    </lineage>
</organism>
<feature type="coiled-coil region" evidence="1">
    <location>
        <begin position="285"/>
        <end position="312"/>
    </location>
</feature>
<evidence type="ECO:0000313" key="5">
    <source>
        <dbReference type="Proteomes" id="UP001470230"/>
    </source>
</evidence>
<dbReference type="InterPro" id="IPR050167">
    <property type="entry name" value="Ser_Thr_protein_kinase"/>
</dbReference>
<dbReference type="PROSITE" id="PS00108">
    <property type="entry name" value="PROTEIN_KINASE_ST"/>
    <property type="match status" value="1"/>
</dbReference>
<dbReference type="Gene3D" id="3.80.10.10">
    <property type="entry name" value="Ribonuclease Inhibitor"/>
    <property type="match status" value="1"/>
</dbReference>
<dbReference type="PANTHER" id="PTHR23257:SF969">
    <property type="entry name" value="INTEGRIN-LINKED PROTEIN KINASE"/>
    <property type="match status" value="1"/>
</dbReference>
<dbReference type="Gene3D" id="1.10.510.10">
    <property type="entry name" value="Transferase(Phosphotransferase) domain 1"/>
    <property type="match status" value="1"/>
</dbReference>
<dbReference type="SMART" id="SM00220">
    <property type="entry name" value="S_TKc"/>
    <property type="match status" value="1"/>
</dbReference>
<reference evidence="4 5" key="1">
    <citation type="submission" date="2024-04" db="EMBL/GenBank/DDBJ databases">
        <title>Tritrichomonas musculus Genome.</title>
        <authorList>
            <person name="Alves-Ferreira E."/>
            <person name="Grigg M."/>
            <person name="Lorenzi H."/>
            <person name="Galac M."/>
        </authorList>
    </citation>
    <scope>NUCLEOTIDE SEQUENCE [LARGE SCALE GENOMIC DNA]</scope>
    <source>
        <strain evidence="4 5">EAF2021</strain>
    </source>
</reference>
<dbReference type="InterPro" id="IPR011009">
    <property type="entry name" value="Kinase-like_dom_sf"/>
</dbReference>
<evidence type="ECO:0000256" key="2">
    <source>
        <dbReference type="SAM" id="MobiDB-lite"/>
    </source>
</evidence>
<proteinExistence type="predicted"/>
<dbReference type="PROSITE" id="PS50011">
    <property type="entry name" value="PROTEIN_KINASE_DOM"/>
    <property type="match status" value="1"/>
</dbReference>
<feature type="compositionally biased region" description="Acidic residues" evidence="2">
    <location>
        <begin position="440"/>
        <end position="451"/>
    </location>
</feature>
<dbReference type="Gene3D" id="3.30.200.20">
    <property type="entry name" value="Phosphorylase Kinase, domain 1"/>
    <property type="match status" value="1"/>
</dbReference>
<comment type="caution">
    <text evidence="4">The sequence shown here is derived from an EMBL/GenBank/DDBJ whole genome shotgun (WGS) entry which is preliminary data.</text>
</comment>
<dbReference type="EMBL" id="JAPFFF010000009">
    <property type="protein sequence ID" value="KAK8883310.1"/>
    <property type="molecule type" value="Genomic_DNA"/>
</dbReference>
<accession>A0ABR2JZM9</accession>
<gene>
    <name evidence="4" type="ORF">M9Y10_045960</name>
</gene>
<protein>
    <recommendedName>
        <fullName evidence="3">Protein kinase domain-containing protein</fullName>
    </recommendedName>
</protein>
<evidence type="ECO:0000256" key="1">
    <source>
        <dbReference type="SAM" id="Coils"/>
    </source>
</evidence>
<dbReference type="PANTHER" id="PTHR23257">
    <property type="entry name" value="SERINE-THREONINE PROTEIN KINASE"/>
    <property type="match status" value="1"/>
</dbReference>
<dbReference type="Proteomes" id="UP001470230">
    <property type="component" value="Unassembled WGS sequence"/>
</dbReference>
<keyword evidence="5" id="KW-1185">Reference proteome</keyword>
<sequence length="675" mass="76857">MEVEGGLRVSINEKNKTAIVIHSPNATGIVLVPRFAVINNIKYKIISIKGYAFEGNKIDFLTFPEDSEIESFDSNCFVRAHIKKLRIPPKLKELGICWCQYLYDLTDIEISPQNHNFIYFDNKYLLQKSQDASDDFYILQFASNDIEEAVIPAQVKTIGSIAFFNRTKLKTVVTPPNSKLECINGAAFEMCPLEKLEATSKSIVIKNYCFLSCKNLSVLSFPNAEQIELGKDILKSAPEKVKILVKRDAKLAGDGVKQYQKNISYIDEKPMSETTLKKTEKTDNKSEVITANNRHEKTIEELEKENEGLKKYSSFLVSRLSRYEECISYDDFLKGESINENEEEAIKVTFIGAEDEEFQEVVRKIGEGGTSEVFKVIDKRTGEVMCKKVIKEVSDEFAFKTLQNSVKEIEIGQSIHHPCICESLGYNMQEKLPQSTKDEDQSDDEDDDEDDEKQKEEKVAKTTIALFFELLPFSVKDVIEKDLMSNTLKVRVAVEVAFGMSHLHSRGMMHRDLKLENVMMNSVFESKVIDFGLVHASDMSSSGSSLTKGVGTLAYMSPEMVNEEEYDNKTDVYSYGIVLFVLFTGRLPKQSMRDKMTNVPMKYPKASSKISEFCVDLIKRCTAFKASARPSFDEIIEDMHSHSFELASEVDKKLIFRRYKELNRFRSLHSKASKK</sequence>
<feature type="region of interest" description="Disordered" evidence="2">
    <location>
        <begin position="432"/>
        <end position="456"/>
    </location>
</feature>
<dbReference type="SUPFAM" id="SSF56112">
    <property type="entry name" value="Protein kinase-like (PK-like)"/>
    <property type="match status" value="1"/>
</dbReference>
<name>A0ABR2JZM9_9EUKA</name>
<dbReference type="InterPro" id="IPR032675">
    <property type="entry name" value="LRR_dom_sf"/>
</dbReference>
<keyword evidence="1" id="KW-0175">Coiled coil</keyword>
<dbReference type="InterPro" id="IPR026906">
    <property type="entry name" value="LRR_5"/>
</dbReference>
<dbReference type="InterPro" id="IPR000719">
    <property type="entry name" value="Prot_kinase_dom"/>
</dbReference>
<dbReference type="Pfam" id="PF13306">
    <property type="entry name" value="LRR_5"/>
    <property type="match status" value="2"/>
</dbReference>
<dbReference type="Pfam" id="PF00069">
    <property type="entry name" value="Pkinase"/>
    <property type="match status" value="1"/>
</dbReference>
<dbReference type="InterPro" id="IPR008271">
    <property type="entry name" value="Ser/Thr_kinase_AS"/>
</dbReference>
<evidence type="ECO:0000259" key="3">
    <source>
        <dbReference type="PROSITE" id="PS50011"/>
    </source>
</evidence>